<keyword evidence="3" id="KW-1185">Reference proteome</keyword>
<sequence length="64" mass="7311">MPRKTDEWFVPRRSENGTTCVQTKFTDDAVQVRNNLTPDAGTATFTHQEWTTFIASVKDGDYDL</sequence>
<reference evidence="2 3" key="1">
    <citation type="submission" date="2017-07" db="EMBL/GenBank/DDBJ databases">
        <title>Amycolatopsis antarcticus sp. nov., isolated from the surface of an Antarcticus brown macroalga.</title>
        <authorList>
            <person name="Wang J."/>
            <person name="Leiva S."/>
            <person name="Huang J."/>
            <person name="Huang Y."/>
        </authorList>
    </citation>
    <scope>NUCLEOTIDE SEQUENCE [LARGE SCALE GENOMIC DNA]</scope>
    <source>
        <strain evidence="2 3">AU-G6</strain>
    </source>
</reference>
<evidence type="ECO:0000313" key="2">
    <source>
        <dbReference type="EMBL" id="OZM70910.1"/>
    </source>
</evidence>
<dbReference type="Proteomes" id="UP000242444">
    <property type="component" value="Unassembled WGS sequence"/>
</dbReference>
<protein>
    <submittedName>
        <fullName evidence="2">DUF397 domain-containing protein</fullName>
    </submittedName>
</protein>
<dbReference type="InParanoid" id="A0A263CXN0"/>
<dbReference type="EMBL" id="NKYE01000016">
    <property type="protein sequence ID" value="OZM70910.1"/>
    <property type="molecule type" value="Genomic_DNA"/>
</dbReference>
<proteinExistence type="predicted"/>
<dbReference type="OrthoDB" id="4557871at2"/>
<dbReference type="RefSeq" id="WP_094864848.1">
    <property type="nucleotide sequence ID" value="NZ_NKYE01000016.1"/>
</dbReference>
<gene>
    <name evidence="2" type="ORF">CFN78_22380</name>
</gene>
<dbReference type="Pfam" id="PF04149">
    <property type="entry name" value="DUF397"/>
    <property type="match status" value="1"/>
</dbReference>
<name>A0A263CXN0_9PSEU</name>
<comment type="caution">
    <text evidence="2">The sequence shown here is derived from an EMBL/GenBank/DDBJ whole genome shotgun (WGS) entry which is preliminary data.</text>
</comment>
<feature type="domain" description="DUF397" evidence="1">
    <location>
        <begin position="7"/>
        <end position="58"/>
    </location>
</feature>
<accession>A0A263CXN0</accession>
<evidence type="ECO:0000313" key="3">
    <source>
        <dbReference type="Proteomes" id="UP000242444"/>
    </source>
</evidence>
<dbReference type="AlphaFoldDB" id="A0A263CXN0"/>
<organism evidence="2 3">
    <name type="scientific">Amycolatopsis antarctica</name>
    <dbReference type="NCBI Taxonomy" id="1854586"/>
    <lineage>
        <taxon>Bacteria</taxon>
        <taxon>Bacillati</taxon>
        <taxon>Actinomycetota</taxon>
        <taxon>Actinomycetes</taxon>
        <taxon>Pseudonocardiales</taxon>
        <taxon>Pseudonocardiaceae</taxon>
        <taxon>Amycolatopsis</taxon>
    </lineage>
</organism>
<dbReference type="InterPro" id="IPR007278">
    <property type="entry name" value="DUF397"/>
</dbReference>
<evidence type="ECO:0000259" key="1">
    <source>
        <dbReference type="Pfam" id="PF04149"/>
    </source>
</evidence>